<dbReference type="Pfam" id="PF03959">
    <property type="entry name" value="FSH1"/>
    <property type="match status" value="1"/>
</dbReference>
<dbReference type="InterPro" id="IPR050593">
    <property type="entry name" value="LovG"/>
</dbReference>
<evidence type="ECO:0000259" key="2">
    <source>
        <dbReference type="Pfam" id="PF03959"/>
    </source>
</evidence>
<evidence type="ECO:0000313" key="3">
    <source>
        <dbReference type="EMBL" id="CEG49850.1"/>
    </source>
</evidence>
<dbReference type="GeneID" id="36402646"/>
<dbReference type="OMA" id="CVCGVYP"/>
<dbReference type="PANTHER" id="PTHR48070">
    <property type="entry name" value="ESTERASE OVCA2"/>
    <property type="match status" value="1"/>
</dbReference>
<dbReference type="AlphaFoldDB" id="A0A0P1B4V5"/>
<keyword evidence="4" id="KW-1185">Reference proteome</keyword>
<dbReference type="PANTHER" id="PTHR48070:SF6">
    <property type="entry name" value="ESTERASE OVCA2"/>
    <property type="match status" value="1"/>
</dbReference>
<evidence type="ECO:0000256" key="1">
    <source>
        <dbReference type="ARBA" id="ARBA00022801"/>
    </source>
</evidence>
<dbReference type="GO" id="GO:0005634">
    <property type="term" value="C:nucleus"/>
    <property type="evidence" value="ECO:0007669"/>
    <property type="project" value="TreeGrafter"/>
</dbReference>
<dbReference type="InterPro" id="IPR029058">
    <property type="entry name" value="AB_hydrolase_fold"/>
</dbReference>
<dbReference type="Proteomes" id="UP000054928">
    <property type="component" value="Unassembled WGS sequence"/>
</dbReference>
<dbReference type="OrthoDB" id="414698at2759"/>
<dbReference type="FunFam" id="3.40.50.1820:FF:000547">
    <property type="entry name" value="Uncharacterized protein"/>
    <property type="match status" value="1"/>
</dbReference>
<dbReference type="GO" id="GO:0016787">
    <property type="term" value="F:hydrolase activity"/>
    <property type="evidence" value="ECO:0007669"/>
    <property type="project" value="UniProtKB-KW"/>
</dbReference>
<dbReference type="InterPro" id="IPR005645">
    <property type="entry name" value="FSH-like_dom"/>
</dbReference>
<organism evidence="3 4">
    <name type="scientific">Plasmopara halstedii</name>
    <name type="common">Downy mildew of sunflower</name>
    <dbReference type="NCBI Taxonomy" id="4781"/>
    <lineage>
        <taxon>Eukaryota</taxon>
        <taxon>Sar</taxon>
        <taxon>Stramenopiles</taxon>
        <taxon>Oomycota</taxon>
        <taxon>Peronosporomycetes</taxon>
        <taxon>Peronosporales</taxon>
        <taxon>Peronosporaceae</taxon>
        <taxon>Plasmopara</taxon>
    </lineage>
</organism>
<proteinExistence type="predicted"/>
<dbReference type="Gene3D" id="3.40.50.1820">
    <property type="entry name" value="alpha/beta hydrolase"/>
    <property type="match status" value="1"/>
</dbReference>
<dbReference type="GO" id="GO:0005737">
    <property type="term" value="C:cytoplasm"/>
    <property type="evidence" value="ECO:0007669"/>
    <property type="project" value="TreeGrafter"/>
</dbReference>
<dbReference type="SUPFAM" id="SSF53474">
    <property type="entry name" value="alpha/beta-Hydrolases"/>
    <property type="match status" value="1"/>
</dbReference>
<dbReference type="RefSeq" id="XP_024586219.1">
    <property type="nucleotide sequence ID" value="XM_024721084.1"/>
</dbReference>
<accession>A0A0P1B4V5</accession>
<name>A0A0P1B4V5_PLAHL</name>
<evidence type="ECO:0000313" key="4">
    <source>
        <dbReference type="Proteomes" id="UP000054928"/>
    </source>
</evidence>
<keyword evidence="1 3" id="KW-0378">Hydrolase</keyword>
<feature type="domain" description="Serine hydrolase" evidence="2">
    <location>
        <begin position="2"/>
        <end position="213"/>
    </location>
</feature>
<dbReference type="STRING" id="4781.A0A0P1B4V5"/>
<protein>
    <submittedName>
        <fullName evidence="3">Phospholipase/carboxyhydrolase</fullName>
    </submittedName>
</protein>
<reference evidence="4" key="1">
    <citation type="submission" date="2014-09" db="EMBL/GenBank/DDBJ databases">
        <authorList>
            <person name="Sharma Rahul"/>
            <person name="Thines Marco"/>
        </authorList>
    </citation>
    <scope>NUCLEOTIDE SEQUENCE [LARGE SCALE GENOMIC DNA]</scope>
</reference>
<dbReference type="EMBL" id="CCYD01003101">
    <property type="protein sequence ID" value="CEG49850.1"/>
    <property type="molecule type" value="Genomic_DNA"/>
</dbReference>
<sequence length="237" mass="27526">MEHQTRGLRKALGPNADFFYFNGPFEARGQSDEAIERAFGSTAPFYEWWNTRSLENFELDDIQGEGFREGTTSHWRYEYEDITQAIEYVNHKLNELGEFDMAVGFSQGSTMLTILSMWYHKHSTNRWWKLLLNVCGVYPGGVNVRELFETQEGHPIMVPLPSIHVVGQKDCLYKDSLLLKDMFIEHPKGSSITRLLLEHDGGHKFPTYSRHKDLYANLAKAIWQFFDDTCQSNFARL</sequence>